<dbReference type="InterPro" id="IPR008250">
    <property type="entry name" value="ATPase_P-typ_transduc_dom_A_sf"/>
</dbReference>
<dbReference type="Pfam" id="PF00403">
    <property type="entry name" value="HMA"/>
    <property type="match status" value="2"/>
</dbReference>
<dbReference type="GO" id="GO:0055070">
    <property type="term" value="P:copper ion homeostasis"/>
    <property type="evidence" value="ECO:0007669"/>
    <property type="project" value="TreeGrafter"/>
</dbReference>
<dbReference type="EC" id="7.2.2.8" evidence="3"/>
<dbReference type="SFLD" id="SFLDF00027">
    <property type="entry name" value="p-type_atpase"/>
    <property type="match status" value="1"/>
</dbReference>
<dbReference type="Gene3D" id="3.30.70.100">
    <property type="match status" value="2"/>
</dbReference>
<evidence type="ECO:0000256" key="5">
    <source>
        <dbReference type="ARBA" id="ARBA00022448"/>
    </source>
</evidence>
<dbReference type="GO" id="GO:0043682">
    <property type="term" value="F:P-type divalent copper transporter activity"/>
    <property type="evidence" value="ECO:0007669"/>
    <property type="project" value="TreeGrafter"/>
</dbReference>
<evidence type="ECO:0000256" key="22">
    <source>
        <dbReference type="ARBA" id="ARBA00049289"/>
    </source>
</evidence>
<dbReference type="PROSITE" id="PS50846">
    <property type="entry name" value="HMA_2"/>
    <property type="match status" value="2"/>
</dbReference>
<evidence type="ECO:0000256" key="11">
    <source>
        <dbReference type="ARBA" id="ARBA00022741"/>
    </source>
</evidence>
<keyword evidence="7" id="KW-0597">Phosphoprotein</keyword>
<feature type="transmembrane region" description="Helical" evidence="23">
    <location>
        <begin position="176"/>
        <end position="193"/>
    </location>
</feature>
<protein>
    <recommendedName>
        <fullName evidence="4">Copper-exporting P-type ATPase</fullName>
        <ecNumber evidence="3">7.2.2.8</ecNumber>
    </recommendedName>
    <alternativeName>
        <fullName evidence="20">Copper-exporting P-type ATPase A</fullName>
    </alternativeName>
    <alternativeName>
        <fullName evidence="21">Cu(+)-exporting ATPase</fullName>
    </alternativeName>
</protein>
<keyword evidence="16 23" id="KW-1133">Transmembrane helix</keyword>
<keyword evidence="25" id="KW-0378">Hydrolase</keyword>
<keyword evidence="17" id="KW-0186">Copper</keyword>
<gene>
    <name evidence="25" type="primary">copA_2</name>
    <name evidence="25" type="ORF">FPPS064S07_02807</name>
</gene>
<keyword evidence="26" id="KW-1185">Reference proteome</keyword>
<feature type="domain" description="HMA" evidence="24">
    <location>
        <begin position="791"/>
        <end position="856"/>
    </location>
</feature>
<dbReference type="InterPro" id="IPR036163">
    <property type="entry name" value="HMA_dom_sf"/>
</dbReference>
<keyword evidence="14" id="KW-0460">Magnesium</keyword>
<keyword evidence="18" id="KW-0406">Ion transport</keyword>
<feature type="domain" description="HMA" evidence="24">
    <location>
        <begin position="4"/>
        <end position="70"/>
    </location>
</feature>
<dbReference type="SUPFAM" id="SSF81665">
    <property type="entry name" value="Calcium ATPase, transmembrane domain M"/>
    <property type="match status" value="1"/>
</dbReference>
<keyword evidence="10" id="KW-0677">Repeat</keyword>
<dbReference type="RefSeq" id="WP_243120108.1">
    <property type="nucleotide sequence ID" value="NZ_CABHMY010000099.1"/>
</dbReference>
<dbReference type="EMBL" id="CABHMY010000099">
    <property type="protein sequence ID" value="VUX06940.1"/>
    <property type="molecule type" value="Genomic_DNA"/>
</dbReference>
<dbReference type="InterPro" id="IPR017969">
    <property type="entry name" value="Heavy-metal-associated_CS"/>
</dbReference>
<keyword evidence="8 23" id="KW-0812">Transmembrane</keyword>
<organism evidence="25 26">
    <name type="scientific">Faecalibacterium prausnitzii</name>
    <dbReference type="NCBI Taxonomy" id="853"/>
    <lineage>
        <taxon>Bacteria</taxon>
        <taxon>Bacillati</taxon>
        <taxon>Bacillota</taxon>
        <taxon>Clostridia</taxon>
        <taxon>Eubacteriales</taxon>
        <taxon>Oscillospiraceae</taxon>
        <taxon>Faecalibacterium</taxon>
    </lineage>
</organism>
<evidence type="ECO:0000256" key="6">
    <source>
        <dbReference type="ARBA" id="ARBA00022475"/>
    </source>
</evidence>
<dbReference type="InterPro" id="IPR027256">
    <property type="entry name" value="P-typ_ATPase_IB"/>
</dbReference>
<feature type="transmembrane region" description="Helical" evidence="23">
    <location>
        <begin position="394"/>
        <end position="415"/>
    </location>
</feature>
<feature type="transmembrane region" description="Helical" evidence="23">
    <location>
        <begin position="708"/>
        <end position="730"/>
    </location>
</feature>
<dbReference type="CDD" id="cd02094">
    <property type="entry name" value="P-type_ATPase_Cu-like"/>
    <property type="match status" value="1"/>
</dbReference>
<evidence type="ECO:0000256" key="13">
    <source>
        <dbReference type="ARBA" id="ARBA00022840"/>
    </source>
</evidence>
<accession>A0A564THT3</accession>
<evidence type="ECO:0000256" key="20">
    <source>
        <dbReference type="ARBA" id="ARBA00029719"/>
    </source>
</evidence>
<evidence type="ECO:0000256" key="4">
    <source>
        <dbReference type="ARBA" id="ARBA00015102"/>
    </source>
</evidence>
<dbReference type="InterPro" id="IPR023214">
    <property type="entry name" value="HAD_sf"/>
</dbReference>
<evidence type="ECO:0000256" key="23">
    <source>
        <dbReference type="RuleBase" id="RU362081"/>
    </source>
</evidence>
<dbReference type="Gene3D" id="2.70.150.10">
    <property type="entry name" value="Calcium-transporting ATPase, cytoplasmic transduction domain A"/>
    <property type="match status" value="1"/>
</dbReference>
<evidence type="ECO:0000256" key="17">
    <source>
        <dbReference type="ARBA" id="ARBA00023008"/>
    </source>
</evidence>
<dbReference type="GO" id="GO:0005524">
    <property type="term" value="F:ATP binding"/>
    <property type="evidence" value="ECO:0007669"/>
    <property type="project" value="UniProtKB-UniRule"/>
</dbReference>
<reference evidence="25 26" key="1">
    <citation type="submission" date="2019-07" db="EMBL/GenBank/DDBJ databases">
        <authorList>
            <person name="Hibberd C M."/>
            <person name="Gehrig L. J."/>
            <person name="Chang H.-W."/>
            <person name="Venkatesh S."/>
        </authorList>
    </citation>
    <scope>NUCLEOTIDE SEQUENCE [LARGE SCALE GENOMIC DNA]</scope>
    <source>
        <strain evidence="25">Faecalibacterium_prausnitzii_JG_BgPS064</strain>
    </source>
</reference>
<comment type="similarity">
    <text evidence="2 23">Belongs to the cation transport ATPase (P-type) (TC 3.A.3) family. Type IB subfamily.</text>
</comment>
<dbReference type="InterPro" id="IPR023298">
    <property type="entry name" value="ATPase_P-typ_TM_dom_sf"/>
</dbReference>
<feature type="transmembrane region" description="Helical" evidence="23">
    <location>
        <begin position="736"/>
        <end position="755"/>
    </location>
</feature>
<dbReference type="Pfam" id="PF00702">
    <property type="entry name" value="Hydrolase"/>
    <property type="match status" value="1"/>
</dbReference>
<keyword evidence="15" id="KW-1278">Translocase</keyword>
<keyword evidence="9 23" id="KW-0479">Metal-binding</keyword>
<evidence type="ECO:0000313" key="25">
    <source>
        <dbReference type="EMBL" id="VUX06940.1"/>
    </source>
</evidence>
<feature type="transmembrane region" description="Helical" evidence="23">
    <location>
        <begin position="205"/>
        <end position="229"/>
    </location>
</feature>
<evidence type="ECO:0000256" key="7">
    <source>
        <dbReference type="ARBA" id="ARBA00022553"/>
    </source>
</evidence>
<dbReference type="SFLD" id="SFLDG00002">
    <property type="entry name" value="C1.7:_P-type_atpase_like"/>
    <property type="match status" value="1"/>
</dbReference>
<dbReference type="Gene3D" id="3.40.1110.10">
    <property type="entry name" value="Calcium-transporting ATPase, cytoplasmic domain N"/>
    <property type="match status" value="1"/>
</dbReference>
<proteinExistence type="inferred from homology"/>
<keyword evidence="5" id="KW-0813">Transport</keyword>
<keyword evidence="12" id="KW-0187">Copper transport</keyword>
<evidence type="ECO:0000313" key="26">
    <source>
        <dbReference type="Proteomes" id="UP000406184"/>
    </source>
</evidence>
<dbReference type="PRINTS" id="PR00119">
    <property type="entry name" value="CATATPASE"/>
</dbReference>
<dbReference type="InterPro" id="IPR006121">
    <property type="entry name" value="HMA_dom"/>
</dbReference>
<evidence type="ECO:0000256" key="16">
    <source>
        <dbReference type="ARBA" id="ARBA00022989"/>
    </source>
</evidence>
<dbReference type="InterPro" id="IPR018303">
    <property type="entry name" value="ATPase_P-typ_P_site"/>
</dbReference>
<comment type="catalytic activity">
    <reaction evidence="22">
        <text>Cu(+)(in) + ATP + H2O = Cu(+)(out) + ADP + phosphate + H(+)</text>
        <dbReference type="Rhea" id="RHEA:25792"/>
        <dbReference type="ChEBI" id="CHEBI:15377"/>
        <dbReference type="ChEBI" id="CHEBI:15378"/>
        <dbReference type="ChEBI" id="CHEBI:30616"/>
        <dbReference type="ChEBI" id="CHEBI:43474"/>
        <dbReference type="ChEBI" id="CHEBI:49552"/>
        <dbReference type="ChEBI" id="CHEBI:456216"/>
        <dbReference type="EC" id="7.2.2.8"/>
    </reaction>
</comment>
<keyword evidence="6 23" id="KW-1003">Cell membrane</keyword>
<dbReference type="InterPro" id="IPR023299">
    <property type="entry name" value="ATPase_P-typ_cyto_dom_N"/>
</dbReference>
<evidence type="ECO:0000256" key="14">
    <source>
        <dbReference type="ARBA" id="ARBA00022842"/>
    </source>
</evidence>
<evidence type="ECO:0000256" key="12">
    <source>
        <dbReference type="ARBA" id="ARBA00022796"/>
    </source>
</evidence>
<dbReference type="SUPFAM" id="SSF56784">
    <property type="entry name" value="HAD-like"/>
    <property type="match status" value="1"/>
</dbReference>
<dbReference type="AlphaFoldDB" id="A0A564THT3"/>
<dbReference type="FunFam" id="3.30.70.100:FF:000005">
    <property type="entry name" value="Copper-exporting P-type ATPase A"/>
    <property type="match status" value="1"/>
</dbReference>
<feature type="transmembrane region" description="Helical" evidence="23">
    <location>
        <begin position="104"/>
        <end position="125"/>
    </location>
</feature>
<keyword evidence="13 23" id="KW-0067">ATP-binding</keyword>
<feature type="transmembrane region" description="Helical" evidence="23">
    <location>
        <begin position="366"/>
        <end position="388"/>
    </location>
</feature>
<evidence type="ECO:0000256" key="2">
    <source>
        <dbReference type="ARBA" id="ARBA00006024"/>
    </source>
</evidence>
<dbReference type="PRINTS" id="PR00943">
    <property type="entry name" value="CUATPASE"/>
</dbReference>
<evidence type="ECO:0000256" key="19">
    <source>
        <dbReference type="ARBA" id="ARBA00023136"/>
    </source>
</evidence>
<dbReference type="InterPro" id="IPR044492">
    <property type="entry name" value="P_typ_ATPase_HD_dom"/>
</dbReference>
<dbReference type="PANTHER" id="PTHR43520">
    <property type="entry name" value="ATP7, ISOFORM B"/>
    <property type="match status" value="1"/>
</dbReference>
<dbReference type="PANTHER" id="PTHR43520:SF8">
    <property type="entry name" value="P-TYPE CU(+) TRANSPORTER"/>
    <property type="match status" value="1"/>
</dbReference>
<sequence length="859" mass="91749">MILQKEQFDITGMTCSACSTRVEKSVAKLPGIKEVSVNLLKNSMVTSYDESVLDTAGIVQAVEKAGYGAIPKASAQNKSRTTTPAAKPEVSTAQAEYKQMKQRLLLSALFTIPLFYISMGHMMGWPLPSSLLGMENAISFAFTQFLLLIPVVFINFKYYRMGFKTLFHGSPNMDSLIAIGSSAAIVYGIYAIYKIGIGFGHGDMATVHSFMMDLYFESAGMILTLITLGKTLEARAKGKTSDAITKLMNLAPKTATVERDGKELQVPVEEVQLGETLIVKAGESVPVDGIVIEGFSSVDESALTGESIPVEKHIGDKVIGATTSKSGYFKMQATKVGDDTTLAQIVRLVDEATSSKAPIAKLADKVSGVFVPVVISIALIAVIVWLLLGYGFEFALSIGISVLVISCPCALGLATPTAIMVGTGKGASNGILIKSAEALETAHNIDTVVLDKTGTITQGTPVVTNMLCKEGVPQKEMLQIAASLEKLSEHPLADAIVAEAEKAQLSFLPVDDFKQIPGQGLVGQIGNETCLAGNRRLMAANGINGSALLQLGEEMAVDGKTPLFFARGGQLIGVIAVADVVKPTSKQAIAELTGMGIEVVMLTGDNAKTAEAIRRQVGVDRVVAEVFPQDKEKEIRRLQSVGKKVAMVGDGINDAPALARADVGIAIGAGTDVAIESADIVLMKSDLLDVSTAIQLSKAVIRNIKQNLFWAFIYNIIGIPVAAGVFYLPFAWKLNPMIGAFAMSFSSVFVVSNALRLRWFKAKHQANTERDSVPMHEQTTIKQERKGAIHMEKVLNIEGMVCGMCVKHVDKALRDIQGIKDVDVSLESKSAQVQLDQDVPDAVLKAAIEDAGYQLVSIQ</sequence>
<dbReference type="NCBIfam" id="TIGR00003">
    <property type="entry name" value="copper ion binding protein"/>
    <property type="match status" value="2"/>
</dbReference>
<dbReference type="NCBIfam" id="TIGR01511">
    <property type="entry name" value="ATPase-IB1_Cu"/>
    <property type="match status" value="1"/>
</dbReference>
<dbReference type="InterPro" id="IPR006122">
    <property type="entry name" value="HMA_Cu_ion-bd"/>
</dbReference>
<dbReference type="GO" id="GO:0005886">
    <property type="term" value="C:plasma membrane"/>
    <property type="evidence" value="ECO:0007669"/>
    <property type="project" value="UniProtKB-SubCell"/>
</dbReference>
<dbReference type="Proteomes" id="UP000406184">
    <property type="component" value="Unassembled WGS sequence"/>
</dbReference>
<dbReference type="GO" id="GO:0140581">
    <property type="term" value="F:P-type monovalent copper transporter activity"/>
    <property type="evidence" value="ECO:0007669"/>
    <property type="project" value="UniProtKB-EC"/>
</dbReference>
<evidence type="ECO:0000259" key="24">
    <source>
        <dbReference type="PROSITE" id="PS50846"/>
    </source>
</evidence>
<feature type="transmembrane region" description="Helical" evidence="23">
    <location>
        <begin position="137"/>
        <end position="156"/>
    </location>
</feature>
<evidence type="ECO:0000256" key="3">
    <source>
        <dbReference type="ARBA" id="ARBA00012517"/>
    </source>
</evidence>
<dbReference type="SUPFAM" id="SSF55008">
    <property type="entry name" value="HMA, heavy metal-associated domain"/>
    <property type="match status" value="2"/>
</dbReference>
<dbReference type="InterPro" id="IPR001757">
    <property type="entry name" value="P_typ_ATPase"/>
</dbReference>
<evidence type="ECO:0000256" key="10">
    <source>
        <dbReference type="ARBA" id="ARBA00022737"/>
    </source>
</evidence>
<evidence type="ECO:0000256" key="9">
    <source>
        <dbReference type="ARBA" id="ARBA00022723"/>
    </source>
</evidence>
<dbReference type="GO" id="GO:0016887">
    <property type="term" value="F:ATP hydrolysis activity"/>
    <property type="evidence" value="ECO:0007669"/>
    <property type="project" value="InterPro"/>
</dbReference>
<dbReference type="SUPFAM" id="SSF81653">
    <property type="entry name" value="Calcium ATPase, transduction domain A"/>
    <property type="match status" value="1"/>
</dbReference>
<keyword evidence="11 23" id="KW-0547">Nucleotide-binding</keyword>
<keyword evidence="19 23" id="KW-0472">Membrane</keyword>
<evidence type="ECO:0000256" key="21">
    <source>
        <dbReference type="ARBA" id="ARBA00033239"/>
    </source>
</evidence>
<name>A0A564THT3_9FIRM</name>
<dbReference type="FunFam" id="3.30.70.100:FF:000001">
    <property type="entry name" value="ATPase copper transporting beta"/>
    <property type="match status" value="1"/>
</dbReference>
<dbReference type="FunFam" id="3.40.50.1000:FF:000144">
    <property type="entry name" value="copper-transporting ATPase 1 isoform X2"/>
    <property type="match status" value="1"/>
</dbReference>
<dbReference type="Pfam" id="PF00122">
    <property type="entry name" value="E1-E2_ATPase"/>
    <property type="match status" value="1"/>
</dbReference>
<evidence type="ECO:0000256" key="1">
    <source>
        <dbReference type="ARBA" id="ARBA00004651"/>
    </source>
</evidence>
<dbReference type="NCBIfam" id="TIGR01494">
    <property type="entry name" value="ATPase_P-type"/>
    <property type="match status" value="1"/>
</dbReference>
<dbReference type="FunFam" id="2.70.150.10:FF:000002">
    <property type="entry name" value="Copper-transporting ATPase 1, putative"/>
    <property type="match status" value="1"/>
</dbReference>
<dbReference type="InterPro" id="IPR059000">
    <property type="entry name" value="ATPase_P-type_domA"/>
</dbReference>
<evidence type="ECO:0000256" key="8">
    <source>
        <dbReference type="ARBA" id="ARBA00022692"/>
    </source>
</evidence>
<dbReference type="PROSITE" id="PS00154">
    <property type="entry name" value="ATPASE_E1_E2"/>
    <property type="match status" value="1"/>
</dbReference>
<dbReference type="CDD" id="cd00371">
    <property type="entry name" value="HMA"/>
    <property type="match status" value="2"/>
</dbReference>
<dbReference type="Gene3D" id="3.40.50.1000">
    <property type="entry name" value="HAD superfamily/HAD-like"/>
    <property type="match status" value="1"/>
</dbReference>
<dbReference type="InterPro" id="IPR036412">
    <property type="entry name" value="HAD-like_sf"/>
</dbReference>
<dbReference type="GO" id="GO:0005507">
    <property type="term" value="F:copper ion binding"/>
    <property type="evidence" value="ECO:0007669"/>
    <property type="project" value="InterPro"/>
</dbReference>
<dbReference type="NCBIfam" id="TIGR01525">
    <property type="entry name" value="ATPase-IB_hvy"/>
    <property type="match status" value="1"/>
</dbReference>
<dbReference type="PROSITE" id="PS01047">
    <property type="entry name" value="HMA_1"/>
    <property type="match status" value="1"/>
</dbReference>
<evidence type="ECO:0000256" key="15">
    <source>
        <dbReference type="ARBA" id="ARBA00022967"/>
    </source>
</evidence>
<evidence type="ECO:0000256" key="18">
    <source>
        <dbReference type="ARBA" id="ARBA00023065"/>
    </source>
</evidence>
<dbReference type="SFLD" id="SFLDS00003">
    <property type="entry name" value="Haloacid_Dehalogenase"/>
    <property type="match status" value="1"/>
</dbReference>
<comment type="subcellular location">
    <subcellularLocation>
        <location evidence="1">Cell membrane</location>
        <topology evidence="1">Multi-pass membrane protein</topology>
    </subcellularLocation>
</comment>